<accession>A0A9Q3HID7</accession>
<keyword evidence="4" id="KW-0460">Magnesium</keyword>
<feature type="domain" description="Nudix hydrolase" evidence="5">
    <location>
        <begin position="13"/>
        <end position="160"/>
    </location>
</feature>
<reference evidence="6" key="1">
    <citation type="submission" date="2021-03" db="EMBL/GenBank/DDBJ databases">
        <title>Draft genome sequence of rust myrtle Austropuccinia psidii MF-1, a brazilian biotype.</title>
        <authorList>
            <person name="Quecine M.C."/>
            <person name="Pachon D.M.R."/>
            <person name="Bonatelli M.L."/>
            <person name="Correr F.H."/>
            <person name="Franceschini L.M."/>
            <person name="Leite T.F."/>
            <person name="Margarido G.R.A."/>
            <person name="Almeida C.A."/>
            <person name="Ferrarezi J.A."/>
            <person name="Labate C.A."/>
        </authorList>
    </citation>
    <scope>NUCLEOTIDE SEQUENCE</scope>
    <source>
        <strain evidence="6">MF-1</strain>
    </source>
</reference>
<comment type="cofactor">
    <cofactor evidence="1">
        <name>Mg(2+)</name>
        <dbReference type="ChEBI" id="CHEBI:18420"/>
    </cofactor>
</comment>
<organism evidence="6 7">
    <name type="scientific">Austropuccinia psidii MF-1</name>
    <dbReference type="NCBI Taxonomy" id="1389203"/>
    <lineage>
        <taxon>Eukaryota</taxon>
        <taxon>Fungi</taxon>
        <taxon>Dikarya</taxon>
        <taxon>Basidiomycota</taxon>
        <taxon>Pucciniomycotina</taxon>
        <taxon>Pucciniomycetes</taxon>
        <taxon>Pucciniales</taxon>
        <taxon>Sphaerophragmiaceae</taxon>
        <taxon>Austropuccinia</taxon>
    </lineage>
</organism>
<dbReference type="GO" id="GO:0071543">
    <property type="term" value="P:diphosphoinositol polyphosphate metabolic process"/>
    <property type="evidence" value="ECO:0007669"/>
    <property type="project" value="TreeGrafter"/>
</dbReference>
<dbReference type="GO" id="GO:1901907">
    <property type="term" value="P:diadenosine pentaphosphate catabolic process"/>
    <property type="evidence" value="ECO:0007669"/>
    <property type="project" value="TreeGrafter"/>
</dbReference>
<dbReference type="GO" id="GO:0034432">
    <property type="term" value="F:bis(5'-adenosyl)-pentaphosphatase activity"/>
    <property type="evidence" value="ECO:0007669"/>
    <property type="project" value="TreeGrafter"/>
</dbReference>
<keyword evidence="3" id="KW-0378">Hydrolase</keyword>
<evidence type="ECO:0000313" key="6">
    <source>
        <dbReference type="EMBL" id="MBW0503679.1"/>
    </source>
</evidence>
<dbReference type="GO" id="GO:0046872">
    <property type="term" value="F:metal ion binding"/>
    <property type="evidence" value="ECO:0007669"/>
    <property type="project" value="UniProtKB-KW"/>
</dbReference>
<evidence type="ECO:0000256" key="1">
    <source>
        <dbReference type="ARBA" id="ARBA00001946"/>
    </source>
</evidence>
<protein>
    <recommendedName>
        <fullName evidence="5">Nudix hydrolase domain-containing protein</fullName>
    </recommendedName>
</protein>
<dbReference type="InterPro" id="IPR047198">
    <property type="entry name" value="DDP-like_NUDIX"/>
</dbReference>
<comment type="caution">
    <text evidence="6">The sequence shown here is derived from an EMBL/GenBank/DDBJ whole genome shotgun (WGS) entry which is preliminary data.</text>
</comment>
<dbReference type="Proteomes" id="UP000765509">
    <property type="component" value="Unassembled WGS sequence"/>
</dbReference>
<dbReference type="GO" id="GO:0000298">
    <property type="term" value="F:endopolyphosphatase activity"/>
    <property type="evidence" value="ECO:0007669"/>
    <property type="project" value="TreeGrafter"/>
</dbReference>
<evidence type="ECO:0000256" key="4">
    <source>
        <dbReference type="ARBA" id="ARBA00022842"/>
    </source>
</evidence>
<dbReference type="PANTHER" id="PTHR12629">
    <property type="entry name" value="DIPHOSPHOINOSITOL POLYPHOSPHATE PHOSPHOHYDROLASE"/>
    <property type="match status" value="1"/>
</dbReference>
<dbReference type="AlphaFoldDB" id="A0A9Q3HID7"/>
<evidence type="ECO:0000259" key="5">
    <source>
        <dbReference type="PROSITE" id="PS51462"/>
    </source>
</evidence>
<evidence type="ECO:0000313" key="7">
    <source>
        <dbReference type="Proteomes" id="UP000765509"/>
    </source>
</evidence>
<dbReference type="GO" id="GO:0005634">
    <property type="term" value="C:nucleus"/>
    <property type="evidence" value="ECO:0007669"/>
    <property type="project" value="TreeGrafter"/>
</dbReference>
<dbReference type="GO" id="GO:0008486">
    <property type="term" value="F:diphosphoinositol-polyphosphate diphosphatase activity"/>
    <property type="evidence" value="ECO:0007669"/>
    <property type="project" value="TreeGrafter"/>
</dbReference>
<name>A0A9Q3HID7_9BASI</name>
<dbReference type="EMBL" id="AVOT02017517">
    <property type="protein sequence ID" value="MBW0503679.1"/>
    <property type="molecule type" value="Genomic_DNA"/>
</dbReference>
<dbReference type="GO" id="GO:1901909">
    <property type="term" value="P:diadenosine hexaphosphate catabolic process"/>
    <property type="evidence" value="ECO:0007669"/>
    <property type="project" value="TreeGrafter"/>
</dbReference>
<dbReference type="GO" id="GO:0005737">
    <property type="term" value="C:cytoplasm"/>
    <property type="evidence" value="ECO:0007669"/>
    <property type="project" value="TreeGrafter"/>
</dbReference>
<dbReference type="PANTHER" id="PTHR12629:SF0">
    <property type="entry name" value="DIPHOSPHOINOSITOL-POLYPHOSPHATE DIPHOSPHATASE"/>
    <property type="match status" value="1"/>
</dbReference>
<dbReference type="PROSITE" id="PS51462">
    <property type="entry name" value="NUDIX"/>
    <property type="match status" value="1"/>
</dbReference>
<keyword evidence="2" id="KW-0479">Metal-binding</keyword>
<dbReference type="OrthoDB" id="2011998at2759"/>
<dbReference type="SUPFAM" id="SSF55811">
    <property type="entry name" value="Nudix"/>
    <property type="match status" value="1"/>
</dbReference>
<evidence type="ECO:0000256" key="3">
    <source>
        <dbReference type="ARBA" id="ARBA00022801"/>
    </source>
</evidence>
<dbReference type="GO" id="GO:0034431">
    <property type="term" value="F:bis(5'-adenosyl)-hexaphosphatase activity"/>
    <property type="evidence" value="ECO:0007669"/>
    <property type="project" value="TreeGrafter"/>
</dbReference>
<dbReference type="Gene3D" id="3.90.79.10">
    <property type="entry name" value="Nucleoside Triphosphate Pyrophosphohydrolase"/>
    <property type="match status" value="1"/>
</dbReference>
<proteinExistence type="predicted"/>
<dbReference type="InterPro" id="IPR000086">
    <property type="entry name" value="NUDIX_hydrolase_dom"/>
</dbReference>
<dbReference type="CDD" id="cd04666">
    <property type="entry name" value="NUDIX_DIPP2_like_Nudt4"/>
    <property type="match status" value="1"/>
</dbReference>
<keyword evidence="7" id="KW-1185">Reference proteome</keyword>
<evidence type="ECO:0000256" key="2">
    <source>
        <dbReference type="ARBA" id="ARBA00022723"/>
    </source>
</evidence>
<sequence length="172" mass="19233">MTRGDHGDKLPLPRQVAVAVAFRITGDQSDIVQYLLVSSRKHANSWVLPKGGIEGEFELSNPGLCALREAWEEGGIKGRVVYPLVPLHKSVDPKSHRDARKSGTFVPKATYSFWLIKVTTEEAHGWPEEKERERRWVGKQEAIELVEWRNDGAVEALAKVKEQDLLIAAPTG</sequence>
<gene>
    <name evidence="6" type="ORF">O181_043394</name>
</gene>
<dbReference type="GO" id="GO:1901911">
    <property type="term" value="P:adenosine 5'-(hexahydrogen pentaphosphate) catabolic process"/>
    <property type="evidence" value="ECO:0007669"/>
    <property type="project" value="TreeGrafter"/>
</dbReference>
<dbReference type="Pfam" id="PF00293">
    <property type="entry name" value="NUDIX"/>
    <property type="match status" value="1"/>
</dbReference>
<dbReference type="InterPro" id="IPR015797">
    <property type="entry name" value="NUDIX_hydrolase-like_dom_sf"/>
</dbReference>